<evidence type="ECO:0000313" key="3">
    <source>
        <dbReference type="EMBL" id="PQQ66703.1"/>
    </source>
</evidence>
<dbReference type="RefSeq" id="WP_105367986.1">
    <property type="nucleotide sequence ID" value="NZ_CP025197.1"/>
</dbReference>
<feature type="domain" description="Rubrerythrin diiron-binding" evidence="1">
    <location>
        <begin position="6"/>
        <end position="151"/>
    </location>
</feature>
<protein>
    <submittedName>
        <fullName evidence="2">Rubrerythrin</fullName>
    </submittedName>
</protein>
<dbReference type="GO" id="GO:0046872">
    <property type="term" value="F:metal ion binding"/>
    <property type="evidence" value="ECO:0007669"/>
    <property type="project" value="InterPro"/>
</dbReference>
<sequence length="169" mass="20501">MEKIKDILKFAMKMEKDAENFYNYYMDRVESESIKNMFSELSKMEREHYEILKDKFEQLEFKEPPLTISWVVDDDSRVVDPSIIHFNSDLIGEDEKEMSDLTIIRMAYHMENDFVMFYKNAAAEAEDAEAKKFLEEIVKWEESHRDIFQKKYEELIKKHWKNITNIIFK</sequence>
<name>A0A2K9E9D8_9FIRM</name>
<dbReference type="InterPro" id="IPR012347">
    <property type="entry name" value="Ferritin-like"/>
</dbReference>
<dbReference type="CDD" id="cd01045">
    <property type="entry name" value="Ferritin_like_AB"/>
    <property type="match status" value="1"/>
</dbReference>
<dbReference type="OrthoDB" id="9808511at2"/>
<evidence type="ECO:0000259" key="1">
    <source>
        <dbReference type="Pfam" id="PF02915"/>
    </source>
</evidence>
<dbReference type="PANTHER" id="PTHR33531:SF7">
    <property type="entry name" value="HYPOTHETICAL MEMBRANE PROTEIN, CONSERVED"/>
    <property type="match status" value="1"/>
</dbReference>
<evidence type="ECO:0000313" key="2">
    <source>
        <dbReference type="EMBL" id="AUG56634.1"/>
    </source>
</evidence>
<dbReference type="Gene3D" id="1.20.1260.10">
    <property type="match status" value="1"/>
</dbReference>
<accession>A0A2K9E9D8</accession>
<dbReference type="InterPro" id="IPR003251">
    <property type="entry name" value="Rr_diiron-bd_dom"/>
</dbReference>
<evidence type="ECO:0000313" key="5">
    <source>
        <dbReference type="Proteomes" id="UP000239720"/>
    </source>
</evidence>
<dbReference type="AlphaFoldDB" id="A0A2K9E9D8"/>
<organism evidence="2 4">
    <name type="scientific">Acetivibrio saccincola</name>
    <dbReference type="NCBI Taxonomy" id="1677857"/>
    <lineage>
        <taxon>Bacteria</taxon>
        <taxon>Bacillati</taxon>
        <taxon>Bacillota</taxon>
        <taxon>Clostridia</taxon>
        <taxon>Eubacteriales</taxon>
        <taxon>Oscillospiraceae</taxon>
        <taxon>Acetivibrio</taxon>
    </lineage>
</organism>
<dbReference type="PANTHER" id="PTHR33531">
    <property type="entry name" value="RUBRERYTHRIN SUBFAMILY"/>
    <property type="match status" value="1"/>
</dbReference>
<dbReference type="KEGG" id="hsc:HVS_03430"/>
<dbReference type="GO" id="GO:0016491">
    <property type="term" value="F:oxidoreductase activity"/>
    <property type="evidence" value="ECO:0007669"/>
    <property type="project" value="InterPro"/>
</dbReference>
<dbReference type="Proteomes" id="UP000233534">
    <property type="component" value="Chromosome"/>
</dbReference>
<reference evidence="2 4" key="1">
    <citation type="submission" date="2017-12" db="EMBL/GenBank/DDBJ databases">
        <title>Complete genome sequence of Herbivorax saccincola GGR1, a novel Cellulosome-producing hydrolytic bacterium in a thermophilic biogas plant, established by Illumina and Nanopore MinION sequencing.</title>
        <authorList>
            <person name="Pechtl A."/>
            <person name="Ruckert C."/>
            <person name="Koeck D.E."/>
            <person name="Maus I."/>
            <person name="Winkler A."/>
            <person name="Kalinowski J."/>
            <person name="Puhler A."/>
            <person name="Schwarz W.W."/>
            <person name="Zverlov V.V."/>
            <person name="Schluter A."/>
            <person name="Liebl W."/>
        </authorList>
    </citation>
    <scope>NUCLEOTIDE SEQUENCE [LARGE SCALE GENOMIC DNA]</scope>
    <source>
        <strain evidence="2">GGR1</strain>
        <strain evidence="4">SR1</strain>
    </source>
</reference>
<reference evidence="3 5" key="2">
    <citation type="journal article" date="2018" name="Syst. Appl. Microbiol.">
        <title>Characterization and high-quality draft genome sequence of Herbivorax saccincola A7, an anaerobic, alkaliphilic, thermophilic, cellulolytic, and xylanolytic bacterium.</title>
        <authorList>
            <person name="Aikawa S."/>
            <person name="Baramee S."/>
            <person name="Sermsathanaswadi J."/>
            <person name="Thianheng P."/>
            <person name="Tachaapaikoon C."/>
            <person name="Shikata A."/>
            <person name="Waeonukul R."/>
            <person name="Pason P."/>
            <person name="Ratanakhanokchai K."/>
            <person name="Kosugi A."/>
        </authorList>
    </citation>
    <scope>NUCLEOTIDE SEQUENCE [LARGE SCALE GENOMIC DNA]</scope>
    <source>
        <strain evidence="3 5">A7</strain>
    </source>
</reference>
<dbReference type="InterPro" id="IPR009078">
    <property type="entry name" value="Ferritin-like_SF"/>
</dbReference>
<dbReference type="Pfam" id="PF02915">
    <property type="entry name" value="Rubrerythrin"/>
    <property type="match status" value="1"/>
</dbReference>
<evidence type="ECO:0000313" key="4">
    <source>
        <dbReference type="Proteomes" id="UP000233534"/>
    </source>
</evidence>
<dbReference type="Proteomes" id="UP000239720">
    <property type="component" value="Unassembled WGS sequence"/>
</dbReference>
<dbReference type="EMBL" id="CP025197">
    <property type="protein sequence ID" value="AUG56634.1"/>
    <property type="molecule type" value="Genomic_DNA"/>
</dbReference>
<gene>
    <name evidence="3" type="ORF">B9R14_08055</name>
    <name evidence="2" type="ORF">HVS_03430</name>
</gene>
<keyword evidence="4" id="KW-1185">Reference proteome</keyword>
<dbReference type="SUPFAM" id="SSF47240">
    <property type="entry name" value="Ferritin-like"/>
    <property type="match status" value="1"/>
</dbReference>
<proteinExistence type="predicted"/>
<dbReference type="EMBL" id="NEMB01000003">
    <property type="protein sequence ID" value="PQQ66703.1"/>
    <property type="molecule type" value="Genomic_DNA"/>
</dbReference>